<reference evidence="1 2" key="1">
    <citation type="submission" date="2019-09" db="EMBL/GenBank/DDBJ databases">
        <title>Actinomadura physcomitrii sp. nov., a novel actinomycete isolated from moss [Physcomitrium sphaericum (Ludw) Fuernr].</title>
        <authorList>
            <person name="Zhuang X."/>
            <person name="Liu C."/>
        </authorList>
    </citation>
    <scope>NUCLEOTIDE SEQUENCE [LARGE SCALE GENOMIC DNA]</scope>
    <source>
        <strain evidence="1 2">HMC1</strain>
    </source>
</reference>
<dbReference type="Proteomes" id="UP000468735">
    <property type="component" value="Unassembled WGS sequence"/>
</dbReference>
<sequence>MWKPYKQKFRNGWHTVIGGKLKNCGATYFKVTLQQKRWWGWDGRSSKTIYRKGSVNPKVKCKSNGTYTWRAHGNWYRRTPRGSETLWIGVTKTTRHRC</sequence>
<accession>A0A6H9Z6U7</accession>
<proteinExistence type="predicted"/>
<protein>
    <submittedName>
        <fullName evidence="1">Uncharacterized protein</fullName>
    </submittedName>
</protein>
<dbReference type="OrthoDB" id="3537716at2"/>
<dbReference type="EMBL" id="WBMT01000002">
    <property type="protein sequence ID" value="KAB2351819.1"/>
    <property type="molecule type" value="Genomic_DNA"/>
</dbReference>
<keyword evidence="2" id="KW-1185">Reference proteome</keyword>
<gene>
    <name evidence="1" type="ORF">F8566_06330</name>
</gene>
<comment type="caution">
    <text evidence="1">The sequence shown here is derived from an EMBL/GenBank/DDBJ whole genome shotgun (WGS) entry which is preliminary data.</text>
</comment>
<evidence type="ECO:0000313" key="2">
    <source>
        <dbReference type="Proteomes" id="UP000468735"/>
    </source>
</evidence>
<organism evidence="1 2">
    <name type="scientific">Actinomadura rudentiformis</name>
    <dbReference type="NCBI Taxonomy" id="359158"/>
    <lineage>
        <taxon>Bacteria</taxon>
        <taxon>Bacillati</taxon>
        <taxon>Actinomycetota</taxon>
        <taxon>Actinomycetes</taxon>
        <taxon>Streptosporangiales</taxon>
        <taxon>Thermomonosporaceae</taxon>
        <taxon>Actinomadura</taxon>
    </lineage>
</organism>
<evidence type="ECO:0000313" key="1">
    <source>
        <dbReference type="EMBL" id="KAB2351819.1"/>
    </source>
</evidence>
<dbReference type="AlphaFoldDB" id="A0A6H9Z6U7"/>
<name>A0A6H9Z6U7_9ACTN</name>